<feature type="region of interest" description="Disordered" evidence="1">
    <location>
        <begin position="203"/>
        <end position="256"/>
    </location>
</feature>
<evidence type="ECO:0000313" key="2">
    <source>
        <dbReference type="EMBL" id="KMZ83366.1"/>
    </source>
</evidence>
<proteinExistence type="predicted"/>
<dbReference type="AlphaFoldDB" id="A0A0J9SL46"/>
<dbReference type="EMBL" id="KQ234922">
    <property type="protein sequence ID" value="KMZ83366.1"/>
    <property type="molecule type" value="Genomic_DNA"/>
</dbReference>
<feature type="compositionally biased region" description="Basic and acidic residues" evidence="1">
    <location>
        <begin position="213"/>
        <end position="229"/>
    </location>
</feature>
<accession>A0A0J9SL46</accession>
<evidence type="ECO:0000313" key="3">
    <source>
        <dbReference type="Proteomes" id="UP000053327"/>
    </source>
</evidence>
<gene>
    <name evidence="2" type="ORF">PVBG_06211</name>
</gene>
<name>A0A0J9SL46_PLAV1</name>
<sequence>MTIIKVPERFLTITDIFQKLHRYLYNSHPFMMRFNHNYCRYVNFYFNKLINPLYSEEDKKEYFSLFHKFGNEFQIIKGTKDTCLPYLYYINPDIFTKINLLYELYDKYSTCDEFMKSQTESACDKLRSFRFLYNEIIRKYDGNANKLIEKLIELKKLIGQNIFSPNTKICGEHVTYFNEPVKYLEEKDKEKKRLESLEEELLRAQRQQQQQKKQQEQMKESSGYKHTQTEDETQSPEQLLSSKPQEVQGSPVITEQSHPHVNKLVQGLSAYPGIPKVEPSPYKQEMEENEVEKHGIHSFKNILMFIILIKKKFHYHKICVINSLNTLLNISILQLEPSLEEEEDVIIESLVVSLERTQVFQNIMMVILETCLLIYHIRQNRIYSTIISDKGNLFIYVHENNSRILFVSYI</sequence>
<reference evidence="2 3" key="1">
    <citation type="submission" date="2011-08" db="EMBL/GenBank/DDBJ databases">
        <title>The Genome Sequence of Plasmodium vivax Brazil I.</title>
        <authorList>
            <consortium name="The Broad Institute Genome Sequencing Platform"/>
            <consortium name="The Broad Institute Genome Sequencing Center for Infectious Disease"/>
            <person name="Neafsey D."/>
            <person name="Carlton J."/>
            <person name="Barnwell J."/>
            <person name="Collins W."/>
            <person name="Escalante A."/>
            <person name="Mullikin J."/>
            <person name="Saul A."/>
            <person name="Guigo R."/>
            <person name="Camara F."/>
            <person name="Young S.K."/>
            <person name="Zeng Q."/>
            <person name="Gargeya S."/>
            <person name="Fitzgerald M."/>
            <person name="Haas B."/>
            <person name="Abouelleil A."/>
            <person name="Alvarado L."/>
            <person name="Arachchi H.M."/>
            <person name="Berlin A."/>
            <person name="Brown A."/>
            <person name="Chapman S.B."/>
            <person name="Chen Z."/>
            <person name="Dunbar C."/>
            <person name="Freedman E."/>
            <person name="Gearin G."/>
            <person name="Gellesch M."/>
            <person name="Goldberg J."/>
            <person name="Griggs A."/>
            <person name="Gujja S."/>
            <person name="Heiman D."/>
            <person name="Howarth C."/>
            <person name="Larson L."/>
            <person name="Lui A."/>
            <person name="MacDonald P.J.P."/>
            <person name="Montmayeur A."/>
            <person name="Murphy C."/>
            <person name="Neiman D."/>
            <person name="Pearson M."/>
            <person name="Priest M."/>
            <person name="Roberts A."/>
            <person name="Saif S."/>
            <person name="Shea T."/>
            <person name="Shenoy N."/>
            <person name="Sisk P."/>
            <person name="Stolte C."/>
            <person name="Sykes S."/>
            <person name="Wortman J."/>
            <person name="Nusbaum C."/>
            <person name="Birren B."/>
        </authorList>
    </citation>
    <scope>NUCLEOTIDE SEQUENCE [LARGE SCALE GENOMIC DNA]</scope>
    <source>
        <strain evidence="2 3">Brazil I</strain>
    </source>
</reference>
<protein>
    <submittedName>
        <fullName evidence="2">Uncharacterized protein</fullName>
    </submittedName>
</protein>
<organism evidence="2 3">
    <name type="scientific">Plasmodium vivax (strain Brazil I)</name>
    <dbReference type="NCBI Taxonomy" id="1033975"/>
    <lineage>
        <taxon>Eukaryota</taxon>
        <taxon>Sar</taxon>
        <taxon>Alveolata</taxon>
        <taxon>Apicomplexa</taxon>
        <taxon>Aconoidasida</taxon>
        <taxon>Haemosporida</taxon>
        <taxon>Plasmodiidae</taxon>
        <taxon>Plasmodium</taxon>
        <taxon>Plasmodium (Plasmodium)</taxon>
    </lineage>
</organism>
<dbReference type="Proteomes" id="UP000053327">
    <property type="component" value="Unassembled WGS sequence"/>
</dbReference>
<evidence type="ECO:0000256" key="1">
    <source>
        <dbReference type="SAM" id="MobiDB-lite"/>
    </source>
</evidence>
<feature type="compositionally biased region" description="Polar residues" evidence="1">
    <location>
        <begin position="235"/>
        <end position="256"/>
    </location>
</feature>